<keyword evidence="2" id="KW-1185">Reference proteome</keyword>
<name>C9KLY3_9FIRM</name>
<dbReference type="AlphaFoldDB" id="C9KLY3"/>
<dbReference type="EMBL" id="ABWK02000012">
    <property type="protein sequence ID" value="EEX69148.1"/>
    <property type="molecule type" value="Genomic_DNA"/>
</dbReference>
<accession>C9KLY3</accession>
<organism evidence="1 2">
    <name type="scientific">Mitsuokella multacida DSM 20544</name>
    <dbReference type="NCBI Taxonomy" id="500635"/>
    <lineage>
        <taxon>Bacteria</taxon>
        <taxon>Bacillati</taxon>
        <taxon>Bacillota</taxon>
        <taxon>Negativicutes</taxon>
        <taxon>Selenomonadales</taxon>
        <taxon>Selenomonadaceae</taxon>
        <taxon>Mitsuokella</taxon>
    </lineage>
</organism>
<comment type="caution">
    <text evidence="1">The sequence shown here is derived from an EMBL/GenBank/DDBJ whole genome shotgun (WGS) entry which is preliminary data.</text>
</comment>
<proteinExistence type="predicted"/>
<reference evidence="1" key="1">
    <citation type="submission" date="2009-09" db="EMBL/GenBank/DDBJ databases">
        <authorList>
            <person name="Weinstock G."/>
            <person name="Sodergren E."/>
            <person name="Clifton S."/>
            <person name="Fulton L."/>
            <person name="Fulton B."/>
            <person name="Courtney L."/>
            <person name="Fronick C."/>
            <person name="Harrison M."/>
            <person name="Strong C."/>
            <person name="Farmer C."/>
            <person name="Delahaunty K."/>
            <person name="Markovic C."/>
            <person name="Hall O."/>
            <person name="Minx P."/>
            <person name="Tomlinson C."/>
            <person name="Mitreva M."/>
            <person name="Nelson J."/>
            <person name="Hou S."/>
            <person name="Wollam A."/>
            <person name="Pepin K.H."/>
            <person name="Johnson M."/>
            <person name="Bhonagiri V."/>
            <person name="Nash W.E."/>
            <person name="Warren W."/>
            <person name="Chinwalla A."/>
            <person name="Mardis E.R."/>
            <person name="Wilson R.K."/>
        </authorList>
    </citation>
    <scope>NUCLEOTIDE SEQUENCE [LARGE SCALE GENOMIC DNA]</scope>
    <source>
        <strain evidence="1">DSM 20544</strain>
    </source>
</reference>
<dbReference type="HOGENOM" id="CLU_2917559_0_0_9"/>
<gene>
    <name evidence="1" type="ORF">MITSMUL_04218</name>
</gene>
<dbReference type="Proteomes" id="UP000003671">
    <property type="component" value="Unassembled WGS sequence"/>
</dbReference>
<evidence type="ECO:0000313" key="1">
    <source>
        <dbReference type="EMBL" id="EEX69148.1"/>
    </source>
</evidence>
<evidence type="ECO:0000313" key="2">
    <source>
        <dbReference type="Proteomes" id="UP000003671"/>
    </source>
</evidence>
<sequence length="61" mass="6797">MVMQERVMMFRIKIPPLFLAMKLRSAMDGDDIGDGGGDSAAGKGRDNASWRSWLKDFSAFN</sequence>
<protein>
    <submittedName>
        <fullName evidence="1">Uncharacterized protein</fullName>
    </submittedName>
</protein>
<dbReference type="STRING" id="500635.MITSMUL_04218"/>